<name>A0A0E9UB85_ANGAN</name>
<organism evidence="2">
    <name type="scientific">Anguilla anguilla</name>
    <name type="common">European freshwater eel</name>
    <name type="synonym">Muraena anguilla</name>
    <dbReference type="NCBI Taxonomy" id="7936"/>
    <lineage>
        <taxon>Eukaryota</taxon>
        <taxon>Metazoa</taxon>
        <taxon>Chordata</taxon>
        <taxon>Craniata</taxon>
        <taxon>Vertebrata</taxon>
        <taxon>Euteleostomi</taxon>
        <taxon>Actinopterygii</taxon>
        <taxon>Neopterygii</taxon>
        <taxon>Teleostei</taxon>
        <taxon>Anguilliformes</taxon>
        <taxon>Anguillidae</taxon>
        <taxon>Anguilla</taxon>
    </lineage>
</organism>
<reference evidence="2" key="1">
    <citation type="submission" date="2014-11" db="EMBL/GenBank/DDBJ databases">
        <authorList>
            <person name="Amaro Gonzalez C."/>
        </authorList>
    </citation>
    <scope>NUCLEOTIDE SEQUENCE</scope>
</reference>
<accession>A0A0E9UB85</accession>
<sequence length="51" mass="5662">MSTCFLHPNAFFSVPSTLNPSKFSKGSHVSLIQFLIFKAVFTLSASYCMPM</sequence>
<dbReference type="AlphaFoldDB" id="A0A0E9UB85"/>
<keyword evidence="1" id="KW-1133">Transmembrane helix</keyword>
<proteinExistence type="predicted"/>
<dbReference type="EMBL" id="GBXM01045600">
    <property type="protein sequence ID" value="JAH62977.1"/>
    <property type="molecule type" value="Transcribed_RNA"/>
</dbReference>
<evidence type="ECO:0000313" key="2">
    <source>
        <dbReference type="EMBL" id="JAH62977.1"/>
    </source>
</evidence>
<reference evidence="2" key="2">
    <citation type="journal article" date="2015" name="Fish Shellfish Immunol.">
        <title>Early steps in the European eel (Anguilla anguilla)-Vibrio vulnificus interaction in the gills: Role of the RtxA13 toxin.</title>
        <authorList>
            <person name="Callol A."/>
            <person name="Pajuelo D."/>
            <person name="Ebbesson L."/>
            <person name="Teles M."/>
            <person name="MacKenzie S."/>
            <person name="Amaro C."/>
        </authorList>
    </citation>
    <scope>NUCLEOTIDE SEQUENCE</scope>
</reference>
<feature type="transmembrane region" description="Helical" evidence="1">
    <location>
        <begin position="31"/>
        <end position="49"/>
    </location>
</feature>
<keyword evidence="1" id="KW-0472">Membrane</keyword>
<evidence type="ECO:0000256" key="1">
    <source>
        <dbReference type="SAM" id="Phobius"/>
    </source>
</evidence>
<keyword evidence="1" id="KW-0812">Transmembrane</keyword>
<protein>
    <submittedName>
        <fullName evidence="2">Uncharacterized protein</fullName>
    </submittedName>
</protein>